<reference evidence="3" key="1">
    <citation type="journal article" name="BMC Genomics">
        <title>Long-read sequencing and de novo genome assembly of marine medaka (Oryzias melastigma).</title>
        <authorList>
            <person name="Liang P."/>
            <person name="Saqib H.S.A."/>
            <person name="Ni X."/>
            <person name="Shen Y."/>
        </authorList>
    </citation>
    <scope>NUCLEOTIDE SEQUENCE</scope>
    <source>
        <strain evidence="3">Bigg-433</strain>
    </source>
</reference>
<feature type="transmembrane region" description="Helical" evidence="2">
    <location>
        <begin position="86"/>
        <end position="107"/>
    </location>
</feature>
<evidence type="ECO:0000256" key="2">
    <source>
        <dbReference type="SAM" id="Phobius"/>
    </source>
</evidence>
<evidence type="ECO:0000256" key="1">
    <source>
        <dbReference type="SAM" id="MobiDB-lite"/>
    </source>
</evidence>
<dbReference type="EMBL" id="WKFB01000015">
    <property type="protein sequence ID" value="KAF6739069.1"/>
    <property type="molecule type" value="Genomic_DNA"/>
</dbReference>
<evidence type="ECO:0000313" key="4">
    <source>
        <dbReference type="Proteomes" id="UP000646548"/>
    </source>
</evidence>
<keyword evidence="2" id="KW-0472">Membrane</keyword>
<proteinExistence type="predicted"/>
<keyword evidence="2" id="KW-1133">Transmembrane helix</keyword>
<feature type="region of interest" description="Disordered" evidence="1">
    <location>
        <begin position="114"/>
        <end position="143"/>
    </location>
</feature>
<gene>
    <name evidence="3" type="ORF">FQA47_001418</name>
</gene>
<feature type="compositionally biased region" description="Basic and acidic residues" evidence="1">
    <location>
        <begin position="121"/>
        <end position="143"/>
    </location>
</feature>
<dbReference type="AlphaFoldDB" id="A0A834FRD2"/>
<comment type="caution">
    <text evidence="3">The sequence shown here is derived from an EMBL/GenBank/DDBJ whole genome shotgun (WGS) entry which is preliminary data.</text>
</comment>
<evidence type="ECO:0000313" key="3">
    <source>
        <dbReference type="EMBL" id="KAF6739069.1"/>
    </source>
</evidence>
<dbReference type="Proteomes" id="UP000646548">
    <property type="component" value="Unassembled WGS sequence"/>
</dbReference>
<evidence type="ECO:0008006" key="5">
    <source>
        <dbReference type="Google" id="ProtNLM"/>
    </source>
</evidence>
<organism evidence="3 4">
    <name type="scientific">Oryzias melastigma</name>
    <name type="common">Marine medaka</name>
    <dbReference type="NCBI Taxonomy" id="30732"/>
    <lineage>
        <taxon>Eukaryota</taxon>
        <taxon>Metazoa</taxon>
        <taxon>Chordata</taxon>
        <taxon>Craniata</taxon>
        <taxon>Vertebrata</taxon>
        <taxon>Euteleostomi</taxon>
        <taxon>Actinopterygii</taxon>
        <taxon>Neopterygii</taxon>
        <taxon>Teleostei</taxon>
        <taxon>Neoteleostei</taxon>
        <taxon>Acanthomorphata</taxon>
        <taxon>Ovalentaria</taxon>
        <taxon>Atherinomorphae</taxon>
        <taxon>Beloniformes</taxon>
        <taxon>Adrianichthyidae</taxon>
        <taxon>Oryziinae</taxon>
        <taxon>Oryzias</taxon>
    </lineage>
</organism>
<name>A0A834FRD2_ORYME</name>
<feature type="region of interest" description="Disordered" evidence="1">
    <location>
        <begin position="30"/>
        <end position="54"/>
    </location>
</feature>
<sequence>MITCSEPEKQVRQVTPHACLRLRGRECKQRKGPRETVSARAPASTDVLETPRFGGRGVSATQLNVAPGEEEEDFLVSMVLASPSSPAFTCAAASVLTLTLLLLLCIIRKKRKMEGTYQPSAEEKKQSRPERPGLPLPKEERLI</sequence>
<accession>A0A834FRD2</accession>
<keyword evidence="2" id="KW-0812">Transmembrane</keyword>
<protein>
    <recommendedName>
        <fullName evidence="5">Crumbs homolog 3b</fullName>
    </recommendedName>
</protein>